<evidence type="ECO:0000313" key="1">
    <source>
        <dbReference type="EMBL" id="AAS86749.1"/>
    </source>
</evidence>
<reference evidence="1" key="1">
    <citation type="submission" date="2004-03" db="EMBL/GenBank/DDBJ databases">
        <title>A genome-wide screening approach for membrane-targeted gene products.</title>
        <authorList>
            <person name="Jaaro H."/>
            <person name="Levy Z."/>
            <person name="Fainzilber M."/>
        </authorList>
    </citation>
    <scope>NUCLEOTIDE SEQUENCE</scope>
    <source>
        <tissue evidence="1">CNS</tissue>
    </source>
</reference>
<dbReference type="InterPro" id="IPR015089">
    <property type="entry name" value="UQCR"/>
</dbReference>
<dbReference type="SUPFAM" id="SSF81518">
    <property type="entry name" value="Subunit XI (6.4 kDa protein) of cytochrome bc1 complex (Ubiquinol-cytochrome c reductase)"/>
    <property type="match status" value="1"/>
</dbReference>
<dbReference type="GO" id="GO:0006122">
    <property type="term" value="P:mitochondrial electron transport, ubiquinol to cytochrome c"/>
    <property type="evidence" value="ECO:0007669"/>
    <property type="project" value="InterPro"/>
</dbReference>
<dbReference type="InterPro" id="IPR029027">
    <property type="entry name" value="Single_a-helix_sf"/>
</dbReference>
<accession>Q592P0</accession>
<dbReference type="GO" id="GO:0005739">
    <property type="term" value="C:mitochondrion"/>
    <property type="evidence" value="ECO:0007669"/>
    <property type="project" value="GOC"/>
</dbReference>
<organism evidence="1">
    <name type="scientific">Lymnaea stagnalis</name>
    <name type="common">Great pond snail</name>
    <name type="synonym">Helix stagnalis</name>
    <dbReference type="NCBI Taxonomy" id="6523"/>
    <lineage>
        <taxon>Eukaryota</taxon>
        <taxon>Metazoa</taxon>
        <taxon>Spiralia</taxon>
        <taxon>Lophotrochozoa</taxon>
        <taxon>Mollusca</taxon>
        <taxon>Gastropoda</taxon>
        <taxon>Heterobranchia</taxon>
        <taxon>Euthyneura</taxon>
        <taxon>Panpulmonata</taxon>
        <taxon>Hygrophila</taxon>
        <taxon>Lymnaeoidea</taxon>
        <taxon>Lymnaeidae</taxon>
        <taxon>Lymnaea</taxon>
    </lineage>
</organism>
<dbReference type="EMBL" id="AY577425">
    <property type="protein sequence ID" value="AAS86749.1"/>
    <property type="molecule type" value="mRNA"/>
</dbReference>
<feature type="non-terminal residue" evidence="1">
    <location>
        <position position="1"/>
    </location>
</feature>
<dbReference type="Gene3D" id="1.20.5.220">
    <property type="match status" value="1"/>
</dbReference>
<feature type="non-terminal residue" evidence="1">
    <location>
        <position position="66"/>
    </location>
</feature>
<protein>
    <submittedName>
        <fullName evidence="1">Uncharacterized protein</fullName>
    </submittedName>
</protein>
<sequence>TPSLTLRLRMTTMAGAQDITLIKKLFTRLTKNWGPSVAVYAATLTVVGIYITDWKVVATKIPFYGK</sequence>
<dbReference type="AlphaFoldDB" id="Q592P0"/>
<dbReference type="Pfam" id="PF08997">
    <property type="entry name" value="UCR_6-4kD"/>
    <property type="match status" value="1"/>
</dbReference>
<proteinExistence type="evidence at transcript level"/>
<name>Q592P0_LYMST</name>